<evidence type="ECO:0000313" key="4">
    <source>
        <dbReference type="Proteomes" id="UP001185779"/>
    </source>
</evidence>
<dbReference type="GeneID" id="77171969"/>
<sequence length="167" mass="18123">MRATDVLIDGLGRVAGNVHALLSDIEPDILNRAPASGANTIAWLVWHLTRVQDSHIADVADTDEVWVSGGWVDRFDLPFSPADSGYGHSAEDVARVVVDDAELLRGYYDATHAVSVDYIASLTDSDLDRIVDTNWDPPVTLGVRLVSVVDDDAQHIGQAAYLRGLFV</sequence>
<dbReference type="Gene3D" id="1.20.120.450">
    <property type="entry name" value="dinb family like domain"/>
    <property type="match status" value="1"/>
</dbReference>
<dbReference type="InterPro" id="IPR034660">
    <property type="entry name" value="DinB/YfiT-like"/>
</dbReference>
<dbReference type="Pfam" id="PF12867">
    <property type="entry name" value="DinB_2"/>
    <property type="match status" value="1"/>
</dbReference>
<gene>
    <name evidence="2" type="ORF">R3P94_05635</name>
    <name evidence="3" type="ORF">R3Q15_03740</name>
</gene>
<protein>
    <submittedName>
        <fullName evidence="3">DinB family protein</fullName>
    </submittedName>
</protein>
<evidence type="ECO:0000313" key="3">
    <source>
        <dbReference type="EMBL" id="MDV6311020.1"/>
    </source>
</evidence>
<dbReference type="RefSeq" id="WP_006434351.1">
    <property type="nucleotide sequence ID" value="NZ_CP091855.1"/>
</dbReference>
<dbReference type="EMBL" id="JAWLKH010000002">
    <property type="protein sequence ID" value="MDV6311020.1"/>
    <property type="molecule type" value="Genomic_DNA"/>
</dbReference>
<reference evidence="3 4" key="1">
    <citation type="submission" date="2023-10" db="EMBL/GenBank/DDBJ databases">
        <title>Development of a sustainable strategy for remediation of hydrocarbon-contaminated territories based on the waste exchange concept.</title>
        <authorList>
            <person name="Krivoruchko A."/>
        </authorList>
    </citation>
    <scope>NUCLEOTIDE SEQUENCE</scope>
    <source>
        <strain evidence="2 4">IEGM 1266</strain>
        <strain evidence="3">IEGM 1279</strain>
    </source>
</reference>
<evidence type="ECO:0000259" key="1">
    <source>
        <dbReference type="Pfam" id="PF12867"/>
    </source>
</evidence>
<organism evidence="3 5">
    <name type="scientific">Gordonia amicalis</name>
    <dbReference type="NCBI Taxonomy" id="89053"/>
    <lineage>
        <taxon>Bacteria</taxon>
        <taxon>Bacillati</taxon>
        <taxon>Actinomycetota</taxon>
        <taxon>Actinomycetes</taxon>
        <taxon>Mycobacteriales</taxon>
        <taxon>Gordoniaceae</taxon>
        <taxon>Gordonia</taxon>
    </lineage>
</organism>
<accession>A0AAE4R638</accession>
<evidence type="ECO:0000313" key="5">
    <source>
        <dbReference type="Proteomes" id="UP001185922"/>
    </source>
</evidence>
<dbReference type="EMBL" id="JAWLKI010000004">
    <property type="protein sequence ID" value="MDV6306828.1"/>
    <property type="molecule type" value="Genomic_DNA"/>
</dbReference>
<evidence type="ECO:0000313" key="2">
    <source>
        <dbReference type="EMBL" id="MDV6306828.1"/>
    </source>
</evidence>
<dbReference type="InterPro" id="IPR024775">
    <property type="entry name" value="DinB-like"/>
</dbReference>
<comment type="caution">
    <text evidence="3">The sequence shown here is derived from an EMBL/GenBank/DDBJ whole genome shotgun (WGS) entry which is preliminary data.</text>
</comment>
<keyword evidence="4" id="KW-1185">Reference proteome</keyword>
<proteinExistence type="predicted"/>
<dbReference type="AlphaFoldDB" id="A0AAE4R638"/>
<dbReference type="Proteomes" id="UP001185779">
    <property type="component" value="Unassembled WGS sequence"/>
</dbReference>
<dbReference type="NCBIfam" id="NF047843">
    <property type="entry name" value="MST_Rv0443"/>
    <property type="match status" value="1"/>
</dbReference>
<feature type="domain" description="DinB-like" evidence="1">
    <location>
        <begin position="14"/>
        <end position="159"/>
    </location>
</feature>
<name>A0AAE4R638_9ACTN</name>
<dbReference type="SUPFAM" id="SSF109854">
    <property type="entry name" value="DinB/YfiT-like putative metalloenzymes"/>
    <property type="match status" value="1"/>
</dbReference>
<dbReference type="Proteomes" id="UP001185922">
    <property type="component" value="Unassembled WGS sequence"/>
</dbReference>